<keyword evidence="7" id="KW-1185">Reference proteome</keyword>
<protein>
    <submittedName>
        <fullName evidence="6">Site-specific tyrosine recombinase, phage integrase family (INT_ICEBs1_C_like domain)</fullName>
    </submittedName>
</protein>
<dbReference type="InterPro" id="IPR013762">
    <property type="entry name" value="Integrase-like_cat_sf"/>
</dbReference>
<reference evidence="6 7" key="1">
    <citation type="submission" date="2019-08" db="EMBL/GenBank/DDBJ databases">
        <title>Complete genome sequence of Arcobacter acticola.</title>
        <authorList>
            <person name="Miller W."/>
        </authorList>
    </citation>
    <scope>NUCLEOTIDE SEQUENCE [LARGE SCALE GENOMIC DNA]</scope>
    <source>
        <strain evidence="6 7">KCTC 52212</strain>
    </source>
</reference>
<dbReference type="Pfam" id="PF12167">
    <property type="entry name" value="Arm-DNA-bind_2"/>
    <property type="match status" value="1"/>
</dbReference>
<dbReference type="GO" id="GO:0015074">
    <property type="term" value="P:DNA integration"/>
    <property type="evidence" value="ECO:0007669"/>
    <property type="project" value="UniProtKB-KW"/>
</dbReference>
<dbReference type="InterPro" id="IPR010998">
    <property type="entry name" value="Integrase_recombinase_N"/>
</dbReference>
<evidence type="ECO:0000256" key="2">
    <source>
        <dbReference type="ARBA" id="ARBA00022908"/>
    </source>
</evidence>
<dbReference type="Proteomes" id="UP000503483">
    <property type="component" value="Chromosome"/>
</dbReference>
<keyword evidence="2" id="KW-0229">DNA integration</keyword>
<keyword evidence="3" id="KW-0238">DNA-binding</keyword>
<gene>
    <name evidence="6" type="ORF">AACT_2899</name>
</gene>
<dbReference type="PANTHER" id="PTHR30349:SF64">
    <property type="entry name" value="PROPHAGE INTEGRASE INTD-RELATED"/>
    <property type="match status" value="1"/>
</dbReference>
<dbReference type="PANTHER" id="PTHR30349">
    <property type="entry name" value="PHAGE INTEGRASE-RELATED"/>
    <property type="match status" value="1"/>
</dbReference>
<organism evidence="6 7">
    <name type="scientific">Arcobacter acticola</name>
    <dbReference type="NCBI Taxonomy" id="1849015"/>
    <lineage>
        <taxon>Bacteria</taxon>
        <taxon>Pseudomonadati</taxon>
        <taxon>Campylobacterota</taxon>
        <taxon>Epsilonproteobacteria</taxon>
        <taxon>Campylobacterales</taxon>
        <taxon>Arcobacteraceae</taxon>
        <taxon>Arcobacter</taxon>
    </lineage>
</organism>
<dbReference type="GO" id="GO:0003677">
    <property type="term" value="F:DNA binding"/>
    <property type="evidence" value="ECO:0007669"/>
    <property type="project" value="UniProtKB-KW"/>
</dbReference>
<evidence type="ECO:0000256" key="3">
    <source>
        <dbReference type="ARBA" id="ARBA00023125"/>
    </source>
</evidence>
<dbReference type="GO" id="GO:0006310">
    <property type="term" value="P:DNA recombination"/>
    <property type="evidence" value="ECO:0007669"/>
    <property type="project" value="UniProtKB-KW"/>
</dbReference>
<dbReference type="RefSeq" id="WP_172128182.1">
    <property type="nucleotide sequence ID" value="NZ_CP042652.1"/>
</dbReference>
<dbReference type="SUPFAM" id="SSF56349">
    <property type="entry name" value="DNA breaking-rejoining enzymes"/>
    <property type="match status" value="1"/>
</dbReference>
<proteinExistence type="inferred from homology"/>
<dbReference type="Gene3D" id="1.10.150.130">
    <property type="match status" value="1"/>
</dbReference>
<sequence length="379" mass="44554">MSVKIRTKKDSDILYLDIHYGNGRRIRRSMGLKDNSKNRKLLEKNIIPDIEKKINEGTFDPNKREKKVFLLGEYALICFERHNNDRREHVSKRNLMNFNKHILPYFGKRRLDSIKSMELLDWQNDKLKSYKESSVKKFRAIFNQILRDALFEELIEKNPFAQVLKPKKQKKLETSSKINPFSLDEVNDLISKADGYLKNFIAISAFTGMRPGELLALRWDDIDFENETISINKTRILGSDGLPKTRASRREIEILPIVKKYFLQQYSLTKDNVANQVFCSSNNKPFYSHDNIASRFKKLLSKDDNRYLYQLRHTFASMMINEGEDISWVSQMMGHENVDITLRTYTHFYKLSENKKDRKKRALFLENVSVSSLSDIDVA</sequence>
<dbReference type="InterPro" id="IPR050090">
    <property type="entry name" value="Tyrosine_recombinase_XerCD"/>
</dbReference>
<dbReference type="InterPro" id="IPR004107">
    <property type="entry name" value="Integrase_SAM-like_N"/>
</dbReference>
<evidence type="ECO:0000259" key="5">
    <source>
        <dbReference type="PROSITE" id="PS51898"/>
    </source>
</evidence>
<feature type="domain" description="Tyr recombinase" evidence="5">
    <location>
        <begin position="176"/>
        <end position="360"/>
    </location>
</feature>
<dbReference type="AlphaFoldDB" id="A0A6M8EH05"/>
<comment type="similarity">
    <text evidence="1">Belongs to the 'phage' integrase family.</text>
</comment>
<dbReference type="KEGG" id="paco:AACT_2899"/>
<dbReference type="InterPro" id="IPR011010">
    <property type="entry name" value="DNA_brk_join_enz"/>
</dbReference>
<dbReference type="Pfam" id="PF14659">
    <property type="entry name" value="Phage_int_SAM_3"/>
    <property type="match status" value="1"/>
</dbReference>
<dbReference type="PROSITE" id="PS51898">
    <property type="entry name" value="TYR_RECOMBINASE"/>
    <property type="match status" value="1"/>
</dbReference>
<dbReference type="InterPro" id="IPR022000">
    <property type="entry name" value="Min27-like_integrase_DNA_bind"/>
</dbReference>
<dbReference type="Pfam" id="PF00589">
    <property type="entry name" value="Phage_integrase"/>
    <property type="match status" value="1"/>
</dbReference>
<dbReference type="EMBL" id="CP042652">
    <property type="protein sequence ID" value="QKE29960.1"/>
    <property type="molecule type" value="Genomic_DNA"/>
</dbReference>
<accession>A0A6M8EH05</accession>
<evidence type="ECO:0000256" key="4">
    <source>
        <dbReference type="ARBA" id="ARBA00023172"/>
    </source>
</evidence>
<dbReference type="Gene3D" id="1.10.443.10">
    <property type="entry name" value="Intergrase catalytic core"/>
    <property type="match status" value="1"/>
</dbReference>
<keyword evidence="4" id="KW-0233">DNA recombination</keyword>
<evidence type="ECO:0000313" key="7">
    <source>
        <dbReference type="Proteomes" id="UP000503483"/>
    </source>
</evidence>
<name>A0A6M8EH05_9BACT</name>
<dbReference type="CDD" id="cd01189">
    <property type="entry name" value="INT_ICEBs1_C_like"/>
    <property type="match status" value="1"/>
</dbReference>
<dbReference type="InterPro" id="IPR002104">
    <property type="entry name" value="Integrase_catalytic"/>
</dbReference>
<evidence type="ECO:0000256" key="1">
    <source>
        <dbReference type="ARBA" id="ARBA00008857"/>
    </source>
</evidence>
<evidence type="ECO:0000313" key="6">
    <source>
        <dbReference type="EMBL" id="QKE29960.1"/>
    </source>
</evidence>